<accession>A0ABN3K4P9</accession>
<feature type="domain" description="PPM-type phosphatase" evidence="3">
    <location>
        <begin position="153"/>
        <end position="373"/>
    </location>
</feature>
<dbReference type="Proteomes" id="UP001501638">
    <property type="component" value="Unassembled WGS sequence"/>
</dbReference>
<keyword evidence="2" id="KW-1133">Transmembrane helix</keyword>
<dbReference type="Gene3D" id="3.60.40.10">
    <property type="entry name" value="PPM-type phosphatase domain"/>
    <property type="match status" value="1"/>
</dbReference>
<dbReference type="InterPro" id="IPR052016">
    <property type="entry name" value="Bact_Sigma-Reg"/>
</dbReference>
<dbReference type="Pfam" id="PF07228">
    <property type="entry name" value="SpoIIE"/>
    <property type="match status" value="1"/>
</dbReference>
<evidence type="ECO:0000313" key="4">
    <source>
        <dbReference type="EMBL" id="GAA2446766.1"/>
    </source>
</evidence>
<reference evidence="4 5" key="1">
    <citation type="journal article" date="2019" name="Int. J. Syst. Evol. Microbiol.">
        <title>The Global Catalogue of Microorganisms (GCM) 10K type strain sequencing project: providing services to taxonomists for standard genome sequencing and annotation.</title>
        <authorList>
            <consortium name="The Broad Institute Genomics Platform"/>
            <consortium name="The Broad Institute Genome Sequencing Center for Infectious Disease"/>
            <person name="Wu L."/>
            <person name="Ma J."/>
        </authorList>
    </citation>
    <scope>NUCLEOTIDE SEQUENCE [LARGE SCALE GENOMIC DNA]</scope>
    <source>
        <strain evidence="4 5">JCM 6305</strain>
    </source>
</reference>
<keyword evidence="1" id="KW-0378">Hydrolase</keyword>
<dbReference type="InterPro" id="IPR001932">
    <property type="entry name" value="PPM-type_phosphatase-like_dom"/>
</dbReference>
<evidence type="ECO:0000256" key="2">
    <source>
        <dbReference type="SAM" id="Phobius"/>
    </source>
</evidence>
<gene>
    <name evidence="4" type="ORF">GCM10010405_32740</name>
</gene>
<evidence type="ECO:0000259" key="3">
    <source>
        <dbReference type="SMART" id="SM00331"/>
    </source>
</evidence>
<dbReference type="SMART" id="SM00331">
    <property type="entry name" value="PP2C_SIG"/>
    <property type="match status" value="1"/>
</dbReference>
<keyword evidence="5" id="KW-1185">Reference proteome</keyword>
<dbReference type="RefSeq" id="WP_344323469.1">
    <property type="nucleotide sequence ID" value="NZ_BAAASZ010000023.1"/>
</dbReference>
<proteinExistence type="predicted"/>
<keyword evidence="2" id="KW-0472">Membrane</keyword>
<feature type="transmembrane region" description="Helical" evidence="2">
    <location>
        <begin position="101"/>
        <end position="119"/>
    </location>
</feature>
<feature type="transmembrane region" description="Helical" evidence="2">
    <location>
        <begin position="30"/>
        <end position="48"/>
    </location>
</feature>
<dbReference type="EMBL" id="BAAASZ010000023">
    <property type="protein sequence ID" value="GAA2446766.1"/>
    <property type="molecule type" value="Genomic_DNA"/>
</dbReference>
<sequence>MRTPDDPEEPKTTAWHRRGPGRRRLSSRALLSWLVLLTAVLVGSGYFGERDTRLVPLLVFLPALVAGWGTVRQTALAAVWVTLVLVASLVADPFQSAGADVAVVFTATVLGALSVASSWQRARRDEEIIRLRSAAAALQRQILRPLPVLTDQLLVDGVYEPVEEDSRVGGDLYEIAASPYGTRVCIADVQGKGLPAIGTAFAVLGAFREAAHREPTLTAVVDAMESAVVRHNAFATQMGEPERFVTALVLGVDGERGIEAVNCGHLPPYLVHSDRTGPLRPRETNVPLGLGPLAPRPRTVERIDFPPDAMLLLCTDGVTEARDSSGAFFPLEEQLADWVDVPPRRVAADLIGRLMRHTGGNPSDDIAVLLLRRRTALVPKDEFSGETAGSAR</sequence>
<evidence type="ECO:0000256" key="1">
    <source>
        <dbReference type="ARBA" id="ARBA00022801"/>
    </source>
</evidence>
<keyword evidence="2" id="KW-0812">Transmembrane</keyword>
<name>A0ABN3K4P9_9ACTN</name>
<protein>
    <submittedName>
        <fullName evidence="4">PP2C family serine/threonine-protein phosphatase</fullName>
    </submittedName>
</protein>
<comment type="caution">
    <text evidence="4">The sequence shown here is derived from an EMBL/GenBank/DDBJ whole genome shotgun (WGS) entry which is preliminary data.</text>
</comment>
<feature type="transmembrane region" description="Helical" evidence="2">
    <location>
        <begin position="54"/>
        <end position="71"/>
    </location>
</feature>
<dbReference type="PANTHER" id="PTHR43156:SF2">
    <property type="entry name" value="STAGE II SPORULATION PROTEIN E"/>
    <property type="match status" value="1"/>
</dbReference>
<dbReference type="PANTHER" id="PTHR43156">
    <property type="entry name" value="STAGE II SPORULATION PROTEIN E-RELATED"/>
    <property type="match status" value="1"/>
</dbReference>
<dbReference type="InterPro" id="IPR036457">
    <property type="entry name" value="PPM-type-like_dom_sf"/>
</dbReference>
<evidence type="ECO:0000313" key="5">
    <source>
        <dbReference type="Proteomes" id="UP001501638"/>
    </source>
</evidence>
<dbReference type="SUPFAM" id="SSF81606">
    <property type="entry name" value="PP2C-like"/>
    <property type="match status" value="1"/>
</dbReference>
<organism evidence="4 5">
    <name type="scientific">Streptomyces macrosporus</name>
    <dbReference type="NCBI Taxonomy" id="44032"/>
    <lineage>
        <taxon>Bacteria</taxon>
        <taxon>Bacillati</taxon>
        <taxon>Actinomycetota</taxon>
        <taxon>Actinomycetes</taxon>
        <taxon>Kitasatosporales</taxon>
        <taxon>Streptomycetaceae</taxon>
        <taxon>Streptomyces</taxon>
    </lineage>
</organism>